<accession>A0A2N6T7U3</accession>
<feature type="region of interest" description="Disordered" evidence="1">
    <location>
        <begin position="173"/>
        <end position="226"/>
    </location>
</feature>
<name>A0A2N6T7U3_9CORY</name>
<dbReference type="GO" id="GO:0003824">
    <property type="term" value="F:catalytic activity"/>
    <property type="evidence" value="ECO:0007669"/>
    <property type="project" value="UniProtKB-ARBA"/>
</dbReference>
<protein>
    <recommendedName>
        <fullName evidence="4">Enoyl-CoA hydratase</fullName>
    </recommendedName>
</protein>
<proteinExistence type="predicted"/>
<reference evidence="2 3" key="1">
    <citation type="submission" date="2017-09" db="EMBL/GenBank/DDBJ databases">
        <title>Bacterial strain isolated from the female urinary microbiota.</title>
        <authorList>
            <person name="Thomas-White K."/>
            <person name="Kumar N."/>
            <person name="Forster S."/>
            <person name="Putonti C."/>
            <person name="Lawley T."/>
            <person name="Wolfe A.J."/>
        </authorList>
    </citation>
    <scope>NUCLEOTIDE SEQUENCE [LARGE SCALE GENOMIC DNA]</scope>
    <source>
        <strain evidence="2 3">UMB0792</strain>
    </source>
</reference>
<keyword evidence="3" id="KW-1185">Reference proteome</keyword>
<feature type="compositionally biased region" description="Basic and acidic residues" evidence="1">
    <location>
        <begin position="176"/>
        <end position="188"/>
    </location>
</feature>
<organism evidence="2 3">
    <name type="scientific">Corynebacterium tuscaniense</name>
    <dbReference type="NCBI Taxonomy" id="302449"/>
    <lineage>
        <taxon>Bacteria</taxon>
        <taxon>Bacillati</taxon>
        <taxon>Actinomycetota</taxon>
        <taxon>Actinomycetes</taxon>
        <taxon>Mycobacteriales</taxon>
        <taxon>Corynebacteriaceae</taxon>
        <taxon>Corynebacterium</taxon>
    </lineage>
</organism>
<gene>
    <name evidence="2" type="ORF">CJ203_00275</name>
</gene>
<dbReference type="CDD" id="cd06558">
    <property type="entry name" value="crotonase-like"/>
    <property type="match status" value="1"/>
</dbReference>
<evidence type="ECO:0008006" key="4">
    <source>
        <dbReference type="Google" id="ProtNLM"/>
    </source>
</evidence>
<evidence type="ECO:0000256" key="1">
    <source>
        <dbReference type="SAM" id="MobiDB-lite"/>
    </source>
</evidence>
<dbReference type="Proteomes" id="UP000235836">
    <property type="component" value="Unassembled WGS sequence"/>
</dbReference>
<dbReference type="Gene3D" id="3.90.226.10">
    <property type="entry name" value="2-enoyl-CoA Hydratase, Chain A, domain 1"/>
    <property type="match status" value="1"/>
</dbReference>
<dbReference type="PANTHER" id="PTHR43459:SF1">
    <property type="entry name" value="EG:BACN32G11.4 PROTEIN"/>
    <property type="match status" value="1"/>
</dbReference>
<sequence length="226" mass="23743">MTRQLKGNITSETRGTTEIVRISNPAKRNALEPDSYWAIGDAVNAANANPDIRCVIITGDESAFCSGMDLQAFLSENSAEAASHSLGGIEHVIYAITRADVPVIAAAEGAIAGIGASLACACDLIVAGQSAFITLPFGRIGLMPDGGAVATLAASVGRHRAMRLVLRQGAHPCGRRHADGARGRDHGRPCPRPRTRVGRGIPVLPARRRRPDQTRRQPGLLASTAT</sequence>
<dbReference type="InterPro" id="IPR029045">
    <property type="entry name" value="ClpP/crotonase-like_dom_sf"/>
</dbReference>
<dbReference type="Pfam" id="PF00378">
    <property type="entry name" value="ECH_1"/>
    <property type="match status" value="1"/>
</dbReference>
<dbReference type="EMBL" id="PNHG01000001">
    <property type="protein sequence ID" value="PMC65359.1"/>
    <property type="molecule type" value="Genomic_DNA"/>
</dbReference>
<dbReference type="SUPFAM" id="SSF52096">
    <property type="entry name" value="ClpP/crotonase"/>
    <property type="match status" value="1"/>
</dbReference>
<dbReference type="AlphaFoldDB" id="A0A2N6T7U3"/>
<evidence type="ECO:0000313" key="3">
    <source>
        <dbReference type="Proteomes" id="UP000235836"/>
    </source>
</evidence>
<dbReference type="InterPro" id="IPR001753">
    <property type="entry name" value="Enoyl-CoA_hydra/iso"/>
</dbReference>
<dbReference type="PANTHER" id="PTHR43459">
    <property type="entry name" value="ENOYL-COA HYDRATASE"/>
    <property type="match status" value="1"/>
</dbReference>
<evidence type="ECO:0000313" key="2">
    <source>
        <dbReference type="EMBL" id="PMC65359.1"/>
    </source>
</evidence>
<comment type="caution">
    <text evidence="2">The sequence shown here is derived from an EMBL/GenBank/DDBJ whole genome shotgun (WGS) entry which is preliminary data.</text>
</comment>